<feature type="region of interest" description="Disordered" evidence="1">
    <location>
        <begin position="180"/>
        <end position="264"/>
    </location>
</feature>
<sequence>MTQSMSPKLSSLFQLEYPQSVGVYNTYDDAQRVVDFLADQKFPVQHLAIVGTELRSVERVLGRRNWGTVMLAGVQNGVTTGIMISLLMMLFVQEAAANPIVIIVYALLIGIFVGVVMSAISYWAARGKRDFTSVSQTIATKYEVLAEHKVAGQARGLVATMPGARAAQFDAGWTAQQPGYGYPQQPGYPQGYPQPGYPQQAYPQPGFPPAGYPQPYPEQGYPQPTPGYGQPDGTQPVAAAPEVPPVTPSAPGSPSSSSEQTPKG</sequence>
<feature type="transmembrane region" description="Helical" evidence="2">
    <location>
        <begin position="69"/>
        <end position="90"/>
    </location>
</feature>
<dbReference type="EMBL" id="PDJC01000001">
    <property type="protein sequence ID" value="PFG17291.1"/>
    <property type="molecule type" value="Genomic_DNA"/>
</dbReference>
<keyword evidence="2" id="KW-1133">Transmembrane helix</keyword>
<evidence type="ECO:0000313" key="5">
    <source>
        <dbReference type="Proteomes" id="UP000226079"/>
    </source>
</evidence>
<reference evidence="4 5" key="1">
    <citation type="submission" date="2017-10" db="EMBL/GenBank/DDBJ databases">
        <title>Sequencing the genomes of 1000 actinobacteria strains.</title>
        <authorList>
            <person name="Klenk H.-P."/>
        </authorList>
    </citation>
    <scope>NUCLEOTIDE SEQUENCE [LARGE SCALE GENOMIC DNA]</scope>
    <source>
        <strain evidence="4 5">DSM 15597</strain>
    </source>
</reference>
<keyword evidence="2" id="KW-0472">Membrane</keyword>
<comment type="caution">
    <text evidence="4">The sequence shown here is derived from an EMBL/GenBank/DDBJ whole genome shotgun (WGS) entry which is preliminary data.</text>
</comment>
<accession>A0A2A9CSZ4</accession>
<evidence type="ECO:0000256" key="2">
    <source>
        <dbReference type="SAM" id="Phobius"/>
    </source>
</evidence>
<evidence type="ECO:0000259" key="3">
    <source>
        <dbReference type="Pfam" id="PF11181"/>
    </source>
</evidence>
<protein>
    <recommendedName>
        <fullName evidence="3">General stress protein 17M-like domain-containing protein</fullName>
    </recommendedName>
</protein>
<dbReference type="RefSeq" id="WP_211283325.1">
    <property type="nucleotide sequence ID" value="NZ_PDJC01000001.1"/>
</dbReference>
<proteinExistence type="predicted"/>
<dbReference type="Pfam" id="PF11181">
    <property type="entry name" value="YflT"/>
    <property type="match status" value="1"/>
</dbReference>
<feature type="compositionally biased region" description="Low complexity" evidence="1">
    <location>
        <begin position="249"/>
        <end position="264"/>
    </location>
</feature>
<feature type="compositionally biased region" description="Low complexity" evidence="1">
    <location>
        <begin position="180"/>
        <end position="204"/>
    </location>
</feature>
<name>A0A2A9CSZ4_9ACTN</name>
<feature type="domain" description="General stress protein 17M-like" evidence="3">
    <location>
        <begin position="19"/>
        <end position="91"/>
    </location>
</feature>
<dbReference type="Proteomes" id="UP000226079">
    <property type="component" value="Unassembled WGS sequence"/>
</dbReference>
<organism evidence="4 5">
    <name type="scientific">Propionicimonas paludicola</name>
    <dbReference type="NCBI Taxonomy" id="185243"/>
    <lineage>
        <taxon>Bacteria</taxon>
        <taxon>Bacillati</taxon>
        <taxon>Actinomycetota</taxon>
        <taxon>Actinomycetes</taxon>
        <taxon>Propionibacteriales</taxon>
        <taxon>Nocardioidaceae</taxon>
        <taxon>Propionicimonas</taxon>
    </lineage>
</organism>
<evidence type="ECO:0000256" key="1">
    <source>
        <dbReference type="SAM" id="MobiDB-lite"/>
    </source>
</evidence>
<feature type="transmembrane region" description="Helical" evidence="2">
    <location>
        <begin position="102"/>
        <end position="125"/>
    </location>
</feature>
<dbReference type="AlphaFoldDB" id="A0A2A9CSZ4"/>
<feature type="compositionally biased region" description="Pro residues" evidence="1">
    <location>
        <begin position="205"/>
        <end position="216"/>
    </location>
</feature>
<dbReference type="InterPro" id="IPR025889">
    <property type="entry name" value="GSP17M-like_dom"/>
</dbReference>
<feature type="compositionally biased region" description="Low complexity" evidence="1">
    <location>
        <begin position="217"/>
        <end position="241"/>
    </location>
</feature>
<keyword evidence="2" id="KW-0812">Transmembrane</keyword>
<evidence type="ECO:0000313" key="4">
    <source>
        <dbReference type="EMBL" id="PFG17291.1"/>
    </source>
</evidence>
<gene>
    <name evidence="4" type="ORF">ATK74_1858</name>
</gene>
<keyword evidence="5" id="KW-1185">Reference proteome</keyword>